<feature type="site" description="Interacts with tRNA; defines subfamily-specific binding signature" evidence="9">
    <location>
        <position position="35"/>
    </location>
</feature>
<dbReference type="Gene3D" id="1.20.225.30">
    <property type="entry name" value="Dihydrouridine synthase, C-terminal recognition domain"/>
    <property type="match status" value="1"/>
</dbReference>
<name>A0A075P0U7_9ALTE</name>
<dbReference type="KEGG" id="aaus:EP12_07280"/>
<gene>
    <name evidence="9" type="primary">dusC</name>
    <name evidence="14" type="ORF">EP13_07180</name>
</gene>
<accession>A0A075P0U7</accession>
<dbReference type="HAMAP" id="MF_02043">
    <property type="entry name" value="DusC_subfam"/>
    <property type="match status" value="1"/>
</dbReference>
<feature type="site" description="Interacts with tRNA; defines subfamily-specific binding signature" evidence="9">
    <location>
        <position position="273"/>
    </location>
</feature>
<feature type="domain" description="DUS-like FMN-binding" evidence="13">
    <location>
        <begin position="4"/>
        <end position="288"/>
    </location>
</feature>
<keyword evidence="2 9" id="KW-0820">tRNA-binding</keyword>
<dbReference type="GO" id="GO:0050660">
    <property type="term" value="F:flavin adenine dinucleotide binding"/>
    <property type="evidence" value="ECO:0007669"/>
    <property type="project" value="InterPro"/>
</dbReference>
<keyword evidence="15" id="KW-1185">Reference proteome</keyword>
<dbReference type="CDD" id="cd02801">
    <property type="entry name" value="DUS_like_FMN"/>
    <property type="match status" value="1"/>
</dbReference>
<dbReference type="GO" id="GO:0010181">
    <property type="term" value="F:FMN binding"/>
    <property type="evidence" value="ECO:0007669"/>
    <property type="project" value="UniProtKB-UniRule"/>
</dbReference>
<dbReference type="GO" id="GO:0000049">
    <property type="term" value="F:tRNA binding"/>
    <property type="evidence" value="ECO:0007669"/>
    <property type="project" value="UniProtKB-UniRule"/>
</dbReference>
<evidence type="ECO:0000256" key="2">
    <source>
        <dbReference type="ARBA" id="ARBA00022555"/>
    </source>
</evidence>
<dbReference type="OrthoDB" id="9764501at2"/>
<organism evidence="14 15">
    <name type="scientific">Alteromonas australica</name>
    <dbReference type="NCBI Taxonomy" id="589873"/>
    <lineage>
        <taxon>Bacteria</taxon>
        <taxon>Pseudomonadati</taxon>
        <taxon>Pseudomonadota</taxon>
        <taxon>Gammaproteobacteria</taxon>
        <taxon>Alteromonadales</taxon>
        <taxon>Alteromonadaceae</taxon>
        <taxon>Alteromonas/Salinimonas group</taxon>
        <taxon>Alteromonas</taxon>
    </lineage>
</organism>
<dbReference type="InterPro" id="IPR001269">
    <property type="entry name" value="DUS_fam"/>
</dbReference>
<dbReference type="Gene3D" id="3.20.20.70">
    <property type="entry name" value="Aldolase class I"/>
    <property type="match status" value="1"/>
</dbReference>
<dbReference type="PANTHER" id="PTHR11082">
    <property type="entry name" value="TRNA-DIHYDROURIDINE SYNTHASE"/>
    <property type="match status" value="1"/>
</dbReference>
<feature type="site" description="Interacts with tRNA" evidence="9">
    <location>
        <position position="176"/>
    </location>
</feature>
<dbReference type="PROSITE" id="PS01136">
    <property type="entry name" value="UPF0034"/>
    <property type="match status" value="1"/>
</dbReference>
<dbReference type="KEGG" id="aal:EP13_07180"/>
<dbReference type="InterPro" id="IPR032886">
    <property type="entry name" value="DusC"/>
</dbReference>
<dbReference type="AlphaFoldDB" id="A0A075P0U7"/>
<feature type="binding site" evidence="9 12">
    <location>
        <position position="68"/>
    </location>
    <ligand>
        <name>FMN</name>
        <dbReference type="ChEBI" id="CHEBI:58210"/>
    </ligand>
</feature>
<dbReference type="RefSeq" id="WP_044056669.1">
    <property type="nucleotide sequence ID" value="NZ_CAJXAX010000038.1"/>
</dbReference>
<dbReference type="Proteomes" id="UP000056090">
    <property type="component" value="Chromosome"/>
</dbReference>
<feature type="binding site" evidence="9 12">
    <location>
        <begin position="223"/>
        <end position="224"/>
    </location>
    <ligand>
        <name>FMN</name>
        <dbReference type="ChEBI" id="CHEBI:58210"/>
    </ligand>
</feature>
<dbReference type="GeneID" id="78254695"/>
<feature type="site" description="Interacts with tRNA; defines subfamily-specific binding signature" evidence="9">
    <location>
        <position position="294"/>
    </location>
</feature>
<dbReference type="PATRIC" id="fig|589873.4.peg.1579"/>
<evidence type="ECO:0000256" key="6">
    <source>
        <dbReference type="ARBA" id="ARBA00022857"/>
    </source>
</evidence>
<evidence type="ECO:0000256" key="12">
    <source>
        <dbReference type="PIRSR" id="PIRSR006621-2"/>
    </source>
</evidence>
<feature type="site" description="Interacts with tRNA" evidence="9">
    <location>
        <position position="95"/>
    </location>
</feature>
<comment type="function">
    <text evidence="9">Catalyzes the synthesis of 5,6-dihydrouridine (D), a modified base found in the D-loop of most tRNAs, via the reduction of the C5-C6 double bond in target uridines. Specifically modifies U16 in tRNAs.</text>
</comment>
<feature type="binding site" evidence="9">
    <location>
        <begin position="199"/>
        <end position="201"/>
    </location>
    <ligand>
        <name>FMN</name>
        <dbReference type="ChEBI" id="CHEBI:58210"/>
    </ligand>
</feature>
<comment type="catalytic activity">
    <reaction evidence="9">
        <text>5,6-dihydrouridine(16) in tRNA + NAD(+) = uridine(16) in tRNA + NADH + H(+)</text>
        <dbReference type="Rhea" id="RHEA:53380"/>
        <dbReference type="Rhea" id="RHEA-COMP:13543"/>
        <dbReference type="Rhea" id="RHEA-COMP:13544"/>
        <dbReference type="ChEBI" id="CHEBI:15378"/>
        <dbReference type="ChEBI" id="CHEBI:57540"/>
        <dbReference type="ChEBI" id="CHEBI:57945"/>
        <dbReference type="ChEBI" id="CHEBI:65315"/>
        <dbReference type="ChEBI" id="CHEBI:74443"/>
    </reaction>
</comment>
<keyword evidence="12" id="KW-0547">Nucleotide-binding</keyword>
<keyword evidence="5 9" id="KW-0819">tRNA processing</keyword>
<keyword evidence="6 9" id="KW-0521">NADP</keyword>
<dbReference type="GO" id="GO:0102262">
    <property type="term" value="F:tRNA-dihydrouridine16 synthase activity"/>
    <property type="evidence" value="ECO:0007669"/>
    <property type="project" value="RHEA"/>
</dbReference>
<feature type="site" description="Interacts with tRNA; defines subfamily-specific binding signature" evidence="9">
    <location>
        <position position="271"/>
    </location>
</feature>
<feature type="active site" description="Proton donor" evidence="9 11">
    <location>
        <position position="98"/>
    </location>
</feature>
<proteinExistence type="inferred from homology"/>
<dbReference type="Pfam" id="PF01207">
    <property type="entry name" value="Dus"/>
    <property type="match status" value="1"/>
</dbReference>
<dbReference type="InterPro" id="IPR035587">
    <property type="entry name" value="DUS-like_FMN-bd"/>
</dbReference>
<dbReference type="PANTHER" id="PTHR11082:SF26">
    <property type="entry name" value="TRNA-DIHYDROURIDINE(16) SYNTHASE"/>
    <property type="match status" value="1"/>
</dbReference>
<feature type="binding site" evidence="9 12">
    <location>
        <position position="139"/>
    </location>
    <ligand>
        <name>FMN</name>
        <dbReference type="ChEBI" id="CHEBI:58210"/>
    </ligand>
</feature>
<feature type="site" description="Interacts with tRNA" evidence="9">
    <location>
        <position position="278"/>
    </location>
</feature>
<dbReference type="InterPro" id="IPR018517">
    <property type="entry name" value="tRNA_hU_synthase_CS"/>
</dbReference>
<keyword evidence="7 9" id="KW-0694">RNA-binding</keyword>
<dbReference type="NCBIfam" id="NF007838">
    <property type="entry name" value="PRK10550.1"/>
    <property type="match status" value="1"/>
</dbReference>
<evidence type="ECO:0000256" key="5">
    <source>
        <dbReference type="ARBA" id="ARBA00022694"/>
    </source>
</evidence>
<evidence type="ECO:0000256" key="8">
    <source>
        <dbReference type="ARBA" id="ARBA00023002"/>
    </source>
</evidence>
<evidence type="ECO:0000259" key="13">
    <source>
        <dbReference type="Pfam" id="PF01207"/>
    </source>
</evidence>
<comment type="catalytic activity">
    <reaction evidence="9">
        <text>5,6-dihydrouridine(16) in tRNA + NADP(+) = uridine(16) in tRNA + NADPH + H(+)</text>
        <dbReference type="Rhea" id="RHEA:53376"/>
        <dbReference type="Rhea" id="RHEA-COMP:13543"/>
        <dbReference type="Rhea" id="RHEA-COMP:13544"/>
        <dbReference type="ChEBI" id="CHEBI:15378"/>
        <dbReference type="ChEBI" id="CHEBI:57783"/>
        <dbReference type="ChEBI" id="CHEBI:58349"/>
        <dbReference type="ChEBI" id="CHEBI:65315"/>
        <dbReference type="ChEBI" id="CHEBI:74443"/>
    </reaction>
</comment>
<comment type="similarity">
    <text evidence="10">Belongs to the dus family.</text>
</comment>
<dbReference type="InterPro" id="IPR013785">
    <property type="entry name" value="Aldolase_TIM"/>
</dbReference>
<dbReference type="EMBL" id="CP008849">
    <property type="protein sequence ID" value="AIF98485.1"/>
    <property type="molecule type" value="Genomic_DNA"/>
</dbReference>
<evidence type="ECO:0000256" key="9">
    <source>
        <dbReference type="HAMAP-Rule" id="MF_02043"/>
    </source>
</evidence>
<evidence type="ECO:0000256" key="1">
    <source>
        <dbReference type="ARBA" id="ARBA00001917"/>
    </source>
</evidence>
<evidence type="ECO:0000313" key="14">
    <source>
        <dbReference type="EMBL" id="AIF98485.1"/>
    </source>
</evidence>
<protein>
    <recommendedName>
        <fullName evidence="9">tRNA-dihydrouridine(16) synthase</fullName>
        <ecNumber evidence="9">1.3.1.-</ecNumber>
    </recommendedName>
    <alternativeName>
        <fullName evidence="9">U16-specific dihydrouridine synthase</fullName>
        <shortName evidence="9">U16-specific Dus</shortName>
    </alternativeName>
    <alternativeName>
        <fullName evidence="9">tRNA-dihydrouridine synthase C</fullName>
    </alternativeName>
</protein>
<evidence type="ECO:0000256" key="7">
    <source>
        <dbReference type="ARBA" id="ARBA00022884"/>
    </source>
</evidence>
<feature type="binding site" evidence="12">
    <location>
        <position position="168"/>
    </location>
    <ligand>
        <name>FMN</name>
        <dbReference type="ChEBI" id="CHEBI:58210"/>
    </ligand>
</feature>
<evidence type="ECO:0000256" key="4">
    <source>
        <dbReference type="ARBA" id="ARBA00022643"/>
    </source>
</evidence>
<comment type="cofactor">
    <cofactor evidence="1 9 10 12">
        <name>FMN</name>
        <dbReference type="ChEBI" id="CHEBI:58210"/>
    </cofactor>
</comment>
<dbReference type="PIRSF" id="PIRSF006621">
    <property type="entry name" value="Dus"/>
    <property type="match status" value="1"/>
</dbReference>
<sequence length="314" mass="34822">MKIMLAPMEGVVDHLMRDMLTRVGGYDQCVTEFVRVVDQKLPKKTFYRLCPELHHGGKTPSGVPVRVQLLGQHPQWLAENAETAIELGSPGVDLNFGCPAKTVNKSKGGAVLLKETQALYDIVKAVRDAVPSHIPVSAKIRLGFEDKSLAVDNAMAITEAGASELVVHARTKTEGYKPPAYWEWIAKIKQHTSIPLVANGEIWSASDAKRCQDESHCTNLMVGRGALALPNLALCIKNNEAPMAWKDLASLLIQYSGYEIFGDKGKYYPNRLKQWCGYLKRQYPEAELLFNDIRRLTQSQDIVKVLSEHAGIAL</sequence>
<dbReference type="InterPro" id="IPR042270">
    <property type="entry name" value="DusC_C"/>
</dbReference>
<keyword evidence="8 9" id="KW-0560">Oxidoreductase</keyword>
<evidence type="ECO:0000256" key="3">
    <source>
        <dbReference type="ARBA" id="ARBA00022630"/>
    </source>
</evidence>
<evidence type="ECO:0000256" key="11">
    <source>
        <dbReference type="PIRSR" id="PIRSR006621-1"/>
    </source>
</evidence>
<dbReference type="EC" id="1.3.1.-" evidence="9"/>
<dbReference type="SUPFAM" id="SSF51395">
    <property type="entry name" value="FMN-linked oxidoreductases"/>
    <property type="match status" value="1"/>
</dbReference>
<dbReference type="eggNOG" id="COG0042">
    <property type="taxonomic scope" value="Bacteria"/>
</dbReference>
<keyword evidence="4 9" id="KW-0288">FMN</keyword>
<evidence type="ECO:0000313" key="15">
    <source>
        <dbReference type="Proteomes" id="UP000056090"/>
    </source>
</evidence>
<evidence type="ECO:0000256" key="10">
    <source>
        <dbReference type="PIRNR" id="PIRNR006621"/>
    </source>
</evidence>
<reference evidence="14 15" key="1">
    <citation type="submission" date="2014-06" db="EMBL/GenBank/DDBJ databases">
        <title>Genomes of Alteromonas australica, a world apart.</title>
        <authorList>
            <person name="Gonzaga A."/>
            <person name="Lopez-Perez M."/>
            <person name="Rodriguez-Valera F."/>
        </authorList>
    </citation>
    <scope>NUCLEOTIDE SEQUENCE [LARGE SCALE GENOMIC DNA]</scope>
    <source>
        <strain evidence="14 15">H 17</strain>
    </source>
</reference>
<keyword evidence="3 9" id="KW-0285">Flavoprotein</keyword>
<comment type="similarity">
    <text evidence="9">Belongs to the Dus family. DusC subfamily.</text>
</comment>